<keyword evidence="5" id="KW-0539">Nucleus</keyword>
<dbReference type="PANTHER" id="PTHR34067:SF20">
    <property type="entry name" value="OS08G0206700 PROTEIN"/>
    <property type="match status" value="1"/>
</dbReference>
<evidence type="ECO:0000256" key="4">
    <source>
        <dbReference type="ARBA" id="ARBA00023163"/>
    </source>
</evidence>
<gene>
    <name evidence="8" type="ORF">Goarm_018406</name>
</gene>
<evidence type="ECO:0000256" key="6">
    <source>
        <dbReference type="SAM" id="MobiDB-lite"/>
    </source>
</evidence>
<dbReference type="EMBL" id="JABFAE010000001">
    <property type="protein sequence ID" value="MBA0821555.1"/>
    <property type="molecule type" value="Genomic_DNA"/>
</dbReference>
<dbReference type="GO" id="GO:0003677">
    <property type="term" value="F:DNA binding"/>
    <property type="evidence" value="ECO:0007669"/>
    <property type="project" value="UniProtKB-KW"/>
</dbReference>
<dbReference type="AlphaFoldDB" id="A0A7J9IK19"/>
<comment type="caution">
    <text evidence="8">The sequence shown here is derived from an EMBL/GenBank/DDBJ whole genome shotgun (WGS) entry which is preliminary data.</text>
</comment>
<dbReference type="Pfam" id="PF01429">
    <property type="entry name" value="MBD"/>
    <property type="match status" value="1"/>
</dbReference>
<accession>A0A7J9IK19</accession>
<evidence type="ECO:0000313" key="8">
    <source>
        <dbReference type="EMBL" id="MBA0821555.1"/>
    </source>
</evidence>
<comment type="subcellular location">
    <subcellularLocation>
        <location evidence="1">Nucleus</location>
    </subcellularLocation>
</comment>
<keyword evidence="2" id="KW-0805">Transcription regulation</keyword>
<keyword evidence="4" id="KW-0804">Transcription</keyword>
<dbReference type="Proteomes" id="UP000593575">
    <property type="component" value="Unassembled WGS sequence"/>
</dbReference>
<dbReference type="Gene3D" id="3.30.890.10">
    <property type="entry name" value="Methyl-cpg-binding Protein 2, Chain A"/>
    <property type="match status" value="1"/>
</dbReference>
<dbReference type="InterPro" id="IPR038945">
    <property type="entry name" value="MBD13-like"/>
</dbReference>
<organism evidence="8 9">
    <name type="scientific">Gossypium armourianum</name>
    <dbReference type="NCBI Taxonomy" id="34283"/>
    <lineage>
        <taxon>Eukaryota</taxon>
        <taxon>Viridiplantae</taxon>
        <taxon>Streptophyta</taxon>
        <taxon>Embryophyta</taxon>
        <taxon>Tracheophyta</taxon>
        <taxon>Spermatophyta</taxon>
        <taxon>Magnoliopsida</taxon>
        <taxon>eudicotyledons</taxon>
        <taxon>Gunneridae</taxon>
        <taxon>Pentapetalae</taxon>
        <taxon>rosids</taxon>
        <taxon>malvids</taxon>
        <taxon>Malvales</taxon>
        <taxon>Malvaceae</taxon>
        <taxon>Malvoideae</taxon>
        <taxon>Gossypium</taxon>
    </lineage>
</organism>
<evidence type="ECO:0000256" key="3">
    <source>
        <dbReference type="ARBA" id="ARBA00023125"/>
    </source>
</evidence>
<feature type="non-terminal residue" evidence="8">
    <location>
        <position position="1"/>
    </location>
</feature>
<protein>
    <recommendedName>
        <fullName evidence="7">MBD domain-containing protein</fullName>
    </recommendedName>
</protein>
<feature type="non-terminal residue" evidence="8">
    <location>
        <position position="209"/>
    </location>
</feature>
<evidence type="ECO:0000313" key="9">
    <source>
        <dbReference type="Proteomes" id="UP000593575"/>
    </source>
</evidence>
<evidence type="ECO:0000256" key="2">
    <source>
        <dbReference type="ARBA" id="ARBA00023015"/>
    </source>
</evidence>
<name>A0A7J9IK19_9ROSI</name>
<proteinExistence type="predicted"/>
<evidence type="ECO:0000259" key="7">
    <source>
        <dbReference type="PROSITE" id="PS50982"/>
    </source>
</evidence>
<keyword evidence="3" id="KW-0238">DNA-binding</keyword>
<reference evidence="8 9" key="1">
    <citation type="journal article" date="2019" name="Genome Biol. Evol.">
        <title>Insights into the evolution of the New World diploid cottons (Gossypium, subgenus Houzingenia) based on genome sequencing.</title>
        <authorList>
            <person name="Grover C.E."/>
            <person name="Arick M.A. 2nd"/>
            <person name="Thrash A."/>
            <person name="Conover J.L."/>
            <person name="Sanders W.S."/>
            <person name="Peterson D.G."/>
            <person name="Frelichowski J.E."/>
            <person name="Scheffler J.A."/>
            <person name="Scheffler B.E."/>
            <person name="Wendel J.F."/>
        </authorList>
    </citation>
    <scope>NUCLEOTIDE SEQUENCE [LARGE SCALE GENOMIC DNA]</scope>
    <source>
        <strain evidence="8">6</strain>
        <tissue evidence="8">Leaf</tissue>
    </source>
</reference>
<dbReference type="GO" id="GO:0005634">
    <property type="term" value="C:nucleus"/>
    <property type="evidence" value="ECO:0007669"/>
    <property type="project" value="UniProtKB-SubCell"/>
</dbReference>
<dbReference type="InterPro" id="IPR016177">
    <property type="entry name" value="DNA-bd_dom_sf"/>
</dbReference>
<dbReference type="PROSITE" id="PS50982">
    <property type="entry name" value="MBD"/>
    <property type="match status" value="1"/>
</dbReference>
<sequence length="209" mass="23293">VVLAFNRNQLAESPKSPNDSISCGTLLDTPPQGSSNSSFSTESKVKQRGVASDTWLPTGWLIKDKGRSSDARPGLVDKYYVDPSSGRKFRSKKKVLYYLETGTPQPKRMKGTETPVGEERKWIGCSAAMPLQTPGLPSLGMTESKCLNLLHKIGLIWDELVNELRVNSLLWPWDEFLPIMTKRPLQQLIVRKAKGNMYKSRGEADKPAT</sequence>
<feature type="compositionally biased region" description="Polar residues" evidence="6">
    <location>
        <begin position="31"/>
        <end position="42"/>
    </location>
</feature>
<dbReference type="InterPro" id="IPR001739">
    <property type="entry name" value="Methyl_CpG_DNA-bd"/>
</dbReference>
<dbReference type="PANTHER" id="PTHR34067">
    <property type="entry name" value="OS04G0193200 PROTEIN"/>
    <property type="match status" value="1"/>
</dbReference>
<evidence type="ECO:0000256" key="1">
    <source>
        <dbReference type="ARBA" id="ARBA00004123"/>
    </source>
</evidence>
<dbReference type="SUPFAM" id="SSF54171">
    <property type="entry name" value="DNA-binding domain"/>
    <property type="match status" value="1"/>
</dbReference>
<feature type="compositionally biased region" description="Polar residues" evidence="6">
    <location>
        <begin position="7"/>
        <end position="23"/>
    </location>
</feature>
<evidence type="ECO:0000256" key="5">
    <source>
        <dbReference type="ARBA" id="ARBA00023242"/>
    </source>
</evidence>
<feature type="region of interest" description="Disordered" evidence="6">
    <location>
        <begin position="7"/>
        <end position="50"/>
    </location>
</feature>
<feature type="domain" description="MBD" evidence="7">
    <location>
        <begin position="46"/>
        <end position="119"/>
    </location>
</feature>
<keyword evidence="9" id="KW-1185">Reference proteome</keyword>